<accession>A0ABX2NZB7</accession>
<name>A0ABX2NZB7_9BURK</name>
<gene>
    <name evidence="1" type="ORF">FSB64_41530</name>
</gene>
<organism evidence="1 2">
    <name type="scientific">Paraburkholderia youngii</name>
    <dbReference type="NCBI Taxonomy" id="2782701"/>
    <lineage>
        <taxon>Bacteria</taxon>
        <taxon>Pseudomonadati</taxon>
        <taxon>Pseudomonadota</taxon>
        <taxon>Betaproteobacteria</taxon>
        <taxon>Burkholderiales</taxon>
        <taxon>Burkholderiaceae</taxon>
        <taxon>Paraburkholderia</taxon>
    </lineage>
</organism>
<protein>
    <submittedName>
        <fullName evidence="1">Uncharacterized protein</fullName>
    </submittedName>
</protein>
<comment type="caution">
    <text evidence="1">The sequence shown here is derived from an EMBL/GenBank/DDBJ whole genome shotgun (WGS) entry which is preliminary data.</text>
</comment>
<proteinExistence type="predicted"/>
<reference evidence="1 2" key="1">
    <citation type="submission" date="2019-08" db="EMBL/GenBank/DDBJ databases">
        <title>Paraburkholderia simonii sp. nov. and P. youngii sp. nov. Brazilian and Mexican Mimosa-associated rhizobia.</title>
        <authorList>
            <person name="Mavima L."/>
            <person name="Beukes C.W."/>
            <person name="Palmer M."/>
            <person name="De Meyer S.E."/>
            <person name="James E.K."/>
            <person name="Maluk M."/>
            <person name="Avontuur J.R."/>
            <person name="Chan W.Y."/>
            <person name="Venter S.N."/>
            <person name="Steenkamp E.T."/>
        </authorList>
    </citation>
    <scope>NUCLEOTIDE SEQUENCE [LARGE SCALE GENOMIC DNA]</scope>
    <source>
        <strain evidence="1 2">JPY454</strain>
    </source>
</reference>
<sequence>MVVEPGMCACSLFGNREISSLACRRMDRSASGRRGAVADDERTGEVRLRHSVRWAARCSGGLKSLWRSDEGRHIRKRG</sequence>
<evidence type="ECO:0000313" key="1">
    <source>
        <dbReference type="EMBL" id="NVI09877.1"/>
    </source>
</evidence>
<keyword evidence="2" id="KW-1185">Reference proteome</keyword>
<evidence type="ECO:0000313" key="2">
    <source>
        <dbReference type="Proteomes" id="UP000821598"/>
    </source>
</evidence>
<dbReference type="Proteomes" id="UP000821598">
    <property type="component" value="Unassembled WGS sequence"/>
</dbReference>
<dbReference type="EMBL" id="VOMC01000170">
    <property type="protein sequence ID" value="NVI09877.1"/>
    <property type="molecule type" value="Genomic_DNA"/>
</dbReference>